<dbReference type="PROSITE" id="PS51283">
    <property type="entry name" value="DUSP"/>
    <property type="match status" value="1"/>
</dbReference>
<dbReference type="Gene3D" id="3.30.2230.10">
    <property type="entry name" value="DUSP-like"/>
    <property type="match status" value="1"/>
</dbReference>
<dbReference type="InterPro" id="IPR035927">
    <property type="entry name" value="DUSP-like_sf"/>
</dbReference>
<dbReference type="Pfam" id="PF00168">
    <property type="entry name" value="C2"/>
    <property type="match status" value="2"/>
</dbReference>
<evidence type="ECO:0000259" key="1">
    <source>
        <dbReference type="PROSITE" id="PS50004"/>
    </source>
</evidence>
<sequence>MAAPSVSLTLSVVSATSLRPMQKGITSNPMCEISLLVDDGVGRRVNQQEWSTSSNARADQKLMSQNGHMSSSVDGVRSKTFRSKVVRSTLNPIWNLDVDFGDYNMESVLGVLVVVKHVEKMGMIKKDIGQVLLPTRELLELRTQSSREKTYTLEPTDEVYAREAQEGLNNRKFGSVTIRFNSYKWSGSSASITSTPSVTDLRPTNLSDGSVTHEDDFSGETKHAAKHNVQAEVRKVQSFHQTKPIPGETWYAVNADWVTRWLLFVSKHRGNPEHNPGEINNMPLLNDDLPNGRFEVRDDLQIKKDFRMINKRSWEFYQTQYGGGPAIEVPVPRDCVDTSSWITSLKLHEVARVGSSYFDSDGEE</sequence>
<keyword evidence="4" id="KW-1185">Reference proteome</keyword>
<feature type="domain" description="DUSP" evidence="2">
    <location>
        <begin position="227"/>
        <end position="332"/>
    </location>
</feature>
<dbReference type="AlphaFoldDB" id="A0A8K1CLQ1"/>
<dbReference type="CDD" id="cd00030">
    <property type="entry name" value="C2"/>
    <property type="match status" value="1"/>
</dbReference>
<dbReference type="InterPro" id="IPR035892">
    <property type="entry name" value="C2_domain_sf"/>
</dbReference>
<gene>
    <name evidence="3" type="ORF">Poli38472_009420</name>
</gene>
<dbReference type="SMART" id="SM00695">
    <property type="entry name" value="DUSP"/>
    <property type="match status" value="1"/>
</dbReference>
<dbReference type="Proteomes" id="UP000794436">
    <property type="component" value="Unassembled WGS sequence"/>
</dbReference>
<dbReference type="EMBL" id="SPLM01000038">
    <property type="protein sequence ID" value="TMW65253.1"/>
    <property type="molecule type" value="Genomic_DNA"/>
</dbReference>
<evidence type="ECO:0008006" key="5">
    <source>
        <dbReference type="Google" id="ProtNLM"/>
    </source>
</evidence>
<dbReference type="OrthoDB" id="73004at2759"/>
<protein>
    <recommendedName>
        <fullName evidence="5">DUSP domain-containing protein</fullName>
    </recommendedName>
</protein>
<dbReference type="GO" id="GO:0004843">
    <property type="term" value="F:cysteine-type deubiquitinase activity"/>
    <property type="evidence" value="ECO:0007669"/>
    <property type="project" value="InterPro"/>
</dbReference>
<dbReference type="Gene3D" id="2.60.40.150">
    <property type="entry name" value="C2 domain"/>
    <property type="match status" value="1"/>
</dbReference>
<dbReference type="InterPro" id="IPR000008">
    <property type="entry name" value="C2_dom"/>
</dbReference>
<feature type="domain" description="C2" evidence="1">
    <location>
        <begin position="1"/>
        <end position="151"/>
    </location>
</feature>
<evidence type="ECO:0000313" key="3">
    <source>
        <dbReference type="EMBL" id="TMW65253.1"/>
    </source>
</evidence>
<evidence type="ECO:0000259" key="2">
    <source>
        <dbReference type="PROSITE" id="PS51283"/>
    </source>
</evidence>
<dbReference type="Pfam" id="PF06337">
    <property type="entry name" value="DUSP"/>
    <property type="match status" value="1"/>
</dbReference>
<comment type="caution">
    <text evidence="3">The sequence shown here is derived from an EMBL/GenBank/DDBJ whole genome shotgun (WGS) entry which is preliminary data.</text>
</comment>
<proteinExistence type="predicted"/>
<dbReference type="SUPFAM" id="SSF49562">
    <property type="entry name" value="C2 domain (Calcium/lipid-binding domain, CaLB)"/>
    <property type="match status" value="1"/>
</dbReference>
<evidence type="ECO:0000313" key="4">
    <source>
        <dbReference type="Proteomes" id="UP000794436"/>
    </source>
</evidence>
<dbReference type="SUPFAM" id="SSF143791">
    <property type="entry name" value="DUSP-like"/>
    <property type="match status" value="1"/>
</dbReference>
<dbReference type="SMART" id="SM00239">
    <property type="entry name" value="C2"/>
    <property type="match status" value="1"/>
</dbReference>
<dbReference type="PROSITE" id="PS50004">
    <property type="entry name" value="C2"/>
    <property type="match status" value="1"/>
</dbReference>
<organism evidence="3 4">
    <name type="scientific">Pythium oligandrum</name>
    <name type="common">Mycoparasitic fungus</name>
    <dbReference type="NCBI Taxonomy" id="41045"/>
    <lineage>
        <taxon>Eukaryota</taxon>
        <taxon>Sar</taxon>
        <taxon>Stramenopiles</taxon>
        <taxon>Oomycota</taxon>
        <taxon>Peronosporomycetes</taxon>
        <taxon>Pythiales</taxon>
        <taxon>Pythiaceae</taxon>
        <taxon>Pythium</taxon>
    </lineage>
</organism>
<reference evidence="3" key="1">
    <citation type="submission" date="2019-03" db="EMBL/GenBank/DDBJ databases">
        <title>Long read genome sequence of the mycoparasitic Pythium oligandrum ATCC 38472 isolated from sugarbeet rhizosphere.</title>
        <authorList>
            <person name="Gaulin E."/>
        </authorList>
    </citation>
    <scope>NUCLEOTIDE SEQUENCE</scope>
    <source>
        <strain evidence="3">ATCC 38472_TT</strain>
    </source>
</reference>
<dbReference type="InterPro" id="IPR006615">
    <property type="entry name" value="Pept_C19_DUSP"/>
</dbReference>
<name>A0A8K1CLQ1_PYTOL</name>
<accession>A0A8K1CLQ1</accession>